<evidence type="ECO:0000313" key="2">
    <source>
        <dbReference type="EMBL" id="OIV37032.1"/>
    </source>
</evidence>
<dbReference type="PROSITE" id="PS51340">
    <property type="entry name" value="MOSC"/>
    <property type="match status" value="1"/>
</dbReference>
<name>A0A1J7C650_9ACTN</name>
<evidence type="ECO:0000259" key="1">
    <source>
        <dbReference type="PROSITE" id="PS51340"/>
    </source>
</evidence>
<dbReference type="GO" id="GO:0030170">
    <property type="term" value="F:pyridoxal phosphate binding"/>
    <property type="evidence" value="ECO:0007669"/>
    <property type="project" value="InterPro"/>
</dbReference>
<sequence>MQLGPEAVVEVTGLRNPCGQIDRFWRGLLKKVLLRDGDGEVVRRAGIMSVVQVGGEVRPGMPVRAQVPAPPHTRLGPV</sequence>
<protein>
    <recommendedName>
        <fullName evidence="1">MOSC domain-containing protein</fullName>
    </recommendedName>
</protein>
<dbReference type="GO" id="GO:0003824">
    <property type="term" value="F:catalytic activity"/>
    <property type="evidence" value="ECO:0007669"/>
    <property type="project" value="InterPro"/>
</dbReference>
<gene>
    <name evidence="2" type="ORF">BIV57_13145</name>
</gene>
<organism evidence="2 3">
    <name type="scientific">Mangrovactinospora gilvigrisea</name>
    <dbReference type="NCBI Taxonomy" id="1428644"/>
    <lineage>
        <taxon>Bacteria</taxon>
        <taxon>Bacillati</taxon>
        <taxon>Actinomycetota</taxon>
        <taxon>Actinomycetes</taxon>
        <taxon>Kitasatosporales</taxon>
        <taxon>Streptomycetaceae</taxon>
        <taxon>Mangrovactinospora</taxon>
    </lineage>
</organism>
<dbReference type="RefSeq" id="WP_071657008.1">
    <property type="nucleotide sequence ID" value="NZ_MLCF01000066.1"/>
</dbReference>
<dbReference type="GO" id="GO:0030151">
    <property type="term" value="F:molybdenum ion binding"/>
    <property type="evidence" value="ECO:0007669"/>
    <property type="project" value="InterPro"/>
</dbReference>
<proteinExistence type="predicted"/>
<feature type="domain" description="MOSC" evidence="1">
    <location>
        <begin position="1"/>
        <end position="66"/>
    </location>
</feature>
<dbReference type="OrthoDB" id="9786134at2"/>
<dbReference type="SUPFAM" id="SSF50800">
    <property type="entry name" value="PK beta-barrel domain-like"/>
    <property type="match status" value="1"/>
</dbReference>
<dbReference type="Proteomes" id="UP000243342">
    <property type="component" value="Unassembled WGS sequence"/>
</dbReference>
<dbReference type="STRING" id="1428644.BIV57_13145"/>
<accession>A0A1J7C650</accession>
<dbReference type="AlphaFoldDB" id="A0A1J7C650"/>
<dbReference type="EMBL" id="MLCF01000066">
    <property type="protein sequence ID" value="OIV37032.1"/>
    <property type="molecule type" value="Genomic_DNA"/>
</dbReference>
<reference evidence="2 3" key="1">
    <citation type="submission" date="2016-10" db="EMBL/GenBank/DDBJ databases">
        <title>Genome sequence of Streptomyces gilvigriseus MUSC 26.</title>
        <authorList>
            <person name="Lee L.-H."/>
            <person name="Ser H.-L."/>
        </authorList>
    </citation>
    <scope>NUCLEOTIDE SEQUENCE [LARGE SCALE GENOMIC DNA]</scope>
    <source>
        <strain evidence="2 3">MUSC 26</strain>
    </source>
</reference>
<evidence type="ECO:0000313" key="3">
    <source>
        <dbReference type="Proteomes" id="UP000243342"/>
    </source>
</evidence>
<dbReference type="Gene3D" id="2.40.33.20">
    <property type="entry name" value="PK beta-barrel domain-like"/>
    <property type="match status" value="1"/>
</dbReference>
<dbReference type="InterPro" id="IPR005302">
    <property type="entry name" value="MoCF_Sase_C"/>
</dbReference>
<dbReference type="InterPro" id="IPR011037">
    <property type="entry name" value="Pyrv_Knase-like_insert_dom_sf"/>
</dbReference>
<keyword evidence="3" id="KW-1185">Reference proteome</keyword>
<comment type="caution">
    <text evidence="2">The sequence shown here is derived from an EMBL/GenBank/DDBJ whole genome shotgun (WGS) entry which is preliminary data.</text>
</comment>